<keyword evidence="2" id="KW-1185">Reference proteome</keyword>
<evidence type="ECO:0000313" key="2">
    <source>
        <dbReference type="Proteomes" id="UP000193083"/>
    </source>
</evidence>
<sequence>MTDRPRRLMFAEGLLPPEILSRGSLRGNEYAWPVDDIPMVIAAAEKASLISLGGQLQFRLSDGGTCECYWVDVDIGRSELVGSNWAEKVRHSGQLARERFMQLRERFDFLHEGRTNFQPVVEAEARGDDLSSAMCFVWYVEDQTGRHGFELN</sequence>
<evidence type="ECO:0000313" key="1">
    <source>
        <dbReference type="EMBL" id="SMH57606.1"/>
    </source>
</evidence>
<gene>
    <name evidence="1" type="ORF">SAMN02982922_5839</name>
</gene>
<dbReference type="AlphaFoldDB" id="A0A1X7PZ93"/>
<protein>
    <submittedName>
        <fullName evidence="1">Uncharacterized protein</fullName>
    </submittedName>
</protein>
<dbReference type="EMBL" id="FXBL01000004">
    <property type="protein sequence ID" value="SMH57606.1"/>
    <property type="molecule type" value="Genomic_DNA"/>
</dbReference>
<dbReference type="Proteomes" id="UP000193083">
    <property type="component" value="Unassembled WGS sequence"/>
</dbReference>
<organism evidence="1 2">
    <name type="scientific">Mesorhizobium australicum</name>
    <dbReference type="NCBI Taxonomy" id="536018"/>
    <lineage>
        <taxon>Bacteria</taxon>
        <taxon>Pseudomonadati</taxon>
        <taxon>Pseudomonadota</taxon>
        <taxon>Alphaproteobacteria</taxon>
        <taxon>Hyphomicrobiales</taxon>
        <taxon>Phyllobacteriaceae</taxon>
        <taxon>Mesorhizobium</taxon>
    </lineage>
</organism>
<reference evidence="1 2" key="1">
    <citation type="submission" date="2017-04" db="EMBL/GenBank/DDBJ databases">
        <authorList>
            <person name="Afonso C.L."/>
            <person name="Miller P.J."/>
            <person name="Scott M.A."/>
            <person name="Spackman E."/>
            <person name="Goraichik I."/>
            <person name="Dimitrov K.M."/>
            <person name="Suarez D.L."/>
            <person name="Swayne D.E."/>
        </authorList>
    </citation>
    <scope>NUCLEOTIDE SEQUENCE [LARGE SCALE GENOMIC DNA]</scope>
    <source>
        <strain evidence="1 2">B5P</strain>
    </source>
</reference>
<proteinExistence type="predicted"/>
<name>A0A1X7PZ93_9HYPH</name>
<accession>A0A1X7PZ93</accession>